<gene>
    <name evidence="1" type="ORF">A0H81_06194</name>
</gene>
<dbReference type="AlphaFoldDB" id="A0A1C7MFL9"/>
<dbReference type="Proteomes" id="UP000092993">
    <property type="component" value="Unassembled WGS sequence"/>
</dbReference>
<reference evidence="1 2" key="1">
    <citation type="submission" date="2016-03" db="EMBL/GenBank/DDBJ databases">
        <title>Whole genome sequencing of Grifola frondosa 9006-11.</title>
        <authorList>
            <person name="Min B."/>
            <person name="Park H."/>
            <person name="Kim J.-G."/>
            <person name="Cho H."/>
            <person name="Oh Y.-L."/>
            <person name="Kong W.-S."/>
            <person name="Choi I.-G."/>
        </authorList>
    </citation>
    <scope>NUCLEOTIDE SEQUENCE [LARGE SCALE GENOMIC DNA]</scope>
    <source>
        <strain evidence="1 2">9006-11</strain>
    </source>
</reference>
<dbReference type="Gene3D" id="3.80.10.10">
    <property type="entry name" value="Ribonuclease Inhibitor"/>
    <property type="match status" value="1"/>
</dbReference>
<name>A0A1C7MFL9_GRIFR</name>
<evidence type="ECO:0000313" key="1">
    <source>
        <dbReference type="EMBL" id="OBZ73814.1"/>
    </source>
</evidence>
<comment type="caution">
    <text evidence="1">The sequence shown here is derived from an EMBL/GenBank/DDBJ whole genome shotgun (WGS) entry which is preliminary data.</text>
</comment>
<organism evidence="1 2">
    <name type="scientific">Grifola frondosa</name>
    <name type="common">Maitake</name>
    <name type="synonym">Polyporus frondosus</name>
    <dbReference type="NCBI Taxonomy" id="5627"/>
    <lineage>
        <taxon>Eukaryota</taxon>
        <taxon>Fungi</taxon>
        <taxon>Dikarya</taxon>
        <taxon>Basidiomycota</taxon>
        <taxon>Agaricomycotina</taxon>
        <taxon>Agaricomycetes</taxon>
        <taxon>Polyporales</taxon>
        <taxon>Grifolaceae</taxon>
        <taxon>Grifola</taxon>
    </lineage>
</organism>
<accession>A0A1C7MFL9</accession>
<sequence length="428" mass="49174">MGKLTARVKSVRGKMLSFANTLKPSRRSLKNLKASHTTLKFSHERPCVNLLFLNEDIWAIIISLLSSVDASHFSQTCRDAVLLHLPPHQNYLPNLRKLVLTLEPMHIALDDLFSAISQFKRLESLSLTQFYSWIIPPRRSVAGLEMPSVRELHVADGYLPMRLMVELFPNVRSLSFSGFEFDELYFFDPIPRWPESVDTCWPCLDYVKTTDVDLLSWKLTCPIRWLNLMSVGRHIEDINRVLNFIKKTSPQVLSFTARAYDIESAFWPRLTRDAPQLRYIEVDLLENTDLTRAMSTWATDAFSYWTCGSVPVPAVALHICLRPYFPADVMRDHRILVQLFVFGAKALRTKLVNLLTESAVRARWPLRYLGISIVLSAQPPVWDVFAPKAVDVHVAETEWWSVEERGRRPMKKVTGVDVRGLVLLILLI</sequence>
<protein>
    <submittedName>
        <fullName evidence="1">Uncharacterized protein</fullName>
    </submittedName>
</protein>
<evidence type="ECO:0000313" key="2">
    <source>
        <dbReference type="Proteomes" id="UP000092993"/>
    </source>
</evidence>
<keyword evidence="2" id="KW-1185">Reference proteome</keyword>
<dbReference type="EMBL" id="LUGG01000006">
    <property type="protein sequence ID" value="OBZ73814.1"/>
    <property type="molecule type" value="Genomic_DNA"/>
</dbReference>
<dbReference type="OrthoDB" id="10463559at2759"/>
<proteinExistence type="predicted"/>
<dbReference type="InterPro" id="IPR032675">
    <property type="entry name" value="LRR_dom_sf"/>
</dbReference>